<keyword evidence="3" id="KW-1185">Reference proteome</keyword>
<dbReference type="EMBL" id="AOIB01000013">
    <property type="protein sequence ID" value="ELY60291.1"/>
    <property type="molecule type" value="Genomic_DNA"/>
</dbReference>
<feature type="compositionally biased region" description="Low complexity" evidence="1">
    <location>
        <begin position="24"/>
        <end position="35"/>
    </location>
</feature>
<feature type="region of interest" description="Disordered" evidence="1">
    <location>
        <begin position="1"/>
        <end position="63"/>
    </location>
</feature>
<comment type="caution">
    <text evidence="2">The sequence shown here is derived from an EMBL/GenBank/DDBJ whole genome shotgun (WGS) entry which is preliminary data.</text>
</comment>
<dbReference type="STRING" id="1227497.C491_03315"/>
<protein>
    <submittedName>
        <fullName evidence="2">Uncharacterized protein</fullName>
    </submittedName>
</protein>
<name>L9XFT7_9EURY</name>
<evidence type="ECO:0000313" key="3">
    <source>
        <dbReference type="Proteomes" id="UP000011688"/>
    </source>
</evidence>
<organism evidence="2 3">
    <name type="scientific">Natronococcus amylolyticus DSM 10524</name>
    <dbReference type="NCBI Taxonomy" id="1227497"/>
    <lineage>
        <taxon>Archaea</taxon>
        <taxon>Methanobacteriati</taxon>
        <taxon>Methanobacteriota</taxon>
        <taxon>Stenosarchaea group</taxon>
        <taxon>Halobacteria</taxon>
        <taxon>Halobacteriales</taxon>
        <taxon>Natrialbaceae</taxon>
        <taxon>Natronococcus</taxon>
    </lineage>
</organism>
<dbReference type="Proteomes" id="UP000011688">
    <property type="component" value="Unassembled WGS sequence"/>
</dbReference>
<accession>L9XFT7</accession>
<reference evidence="2 3" key="1">
    <citation type="journal article" date="2014" name="PLoS Genet.">
        <title>Phylogenetically driven sequencing of extremely halophilic archaea reveals strategies for static and dynamic osmo-response.</title>
        <authorList>
            <person name="Becker E.A."/>
            <person name="Seitzer P.M."/>
            <person name="Tritt A."/>
            <person name="Larsen D."/>
            <person name="Krusor M."/>
            <person name="Yao A.I."/>
            <person name="Wu D."/>
            <person name="Madern D."/>
            <person name="Eisen J.A."/>
            <person name="Darling A.E."/>
            <person name="Facciotti M.T."/>
        </authorList>
    </citation>
    <scope>NUCLEOTIDE SEQUENCE [LARGE SCALE GENOMIC DNA]</scope>
    <source>
        <strain evidence="2 3">DSM 10524</strain>
    </source>
</reference>
<feature type="compositionally biased region" description="Polar residues" evidence="1">
    <location>
        <begin position="13"/>
        <end position="23"/>
    </location>
</feature>
<evidence type="ECO:0000313" key="2">
    <source>
        <dbReference type="EMBL" id="ELY60291.1"/>
    </source>
</evidence>
<proteinExistence type="predicted"/>
<dbReference type="AlphaFoldDB" id="L9XFT7"/>
<evidence type="ECO:0000256" key="1">
    <source>
        <dbReference type="SAM" id="MobiDB-lite"/>
    </source>
</evidence>
<gene>
    <name evidence="2" type="ORF">C491_03315</name>
</gene>
<sequence>MKNDAFDGYSRLPGTNWQPQGEATPSVGPVSVTVTIGRPQTGQSGSVPEDVESAASRVIAHPS</sequence>